<protein>
    <submittedName>
        <fullName evidence="1">86_t:CDS:1</fullName>
    </submittedName>
</protein>
<dbReference type="Proteomes" id="UP000789366">
    <property type="component" value="Unassembled WGS sequence"/>
</dbReference>
<accession>A0ACA9N947</accession>
<evidence type="ECO:0000313" key="2">
    <source>
        <dbReference type="Proteomes" id="UP000789366"/>
    </source>
</evidence>
<keyword evidence="2" id="KW-1185">Reference proteome</keyword>
<comment type="caution">
    <text evidence="1">The sequence shown here is derived from an EMBL/GenBank/DDBJ whole genome shotgun (WGS) entry which is preliminary data.</text>
</comment>
<feature type="non-terminal residue" evidence="1">
    <location>
        <position position="245"/>
    </location>
</feature>
<evidence type="ECO:0000313" key="1">
    <source>
        <dbReference type="EMBL" id="CAG8632166.1"/>
    </source>
</evidence>
<name>A0ACA9N947_9GLOM</name>
<organism evidence="1 2">
    <name type="scientific">Cetraspora pellucida</name>
    <dbReference type="NCBI Taxonomy" id="1433469"/>
    <lineage>
        <taxon>Eukaryota</taxon>
        <taxon>Fungi</taxon>
        <taxon>Fungi incertae sedis</taxon>
        <taxon>Mucoromycota</taxon>
        <taxon>Glomeromycotina</taxon>
        <taxon>Glomeromycetes</taxon>
        <taxon>Diversisporales</taxon>
        <taxon>Gigasporaceae</taxon>
        <taxon>Cetraspora</taxon>
    </lineage>
</organism>
<proteinExistence type="predicted"/>
<reference evidence="1" key="1">
    <citation type="submission" date="2021-06" db="EMBL/GenBank/DDBJ databases">
        <authorList>
            <person name="Kallberg Y."/>
            <person name="Tangrot J."/>
            <person name="Rosling A."/>
        </authorList>
    </citation>
    <scope>NUCLEOTIDE SEQUENCE</scope>
    <source>
        <strain evidence="1">28 12/20/2015</strain>
    </source>
</reference>
<gene>
    <name evidence="1" type="ORF">SPELUC_LOCUS8263</name>
</gene>
<dbReference type="EMBL" id="CAJVPW010012097">
    <property type="protein sequence ID" value="CAG8632166.1"/>
    <property type="molecule type" value="Genomic_DNA"/>
</dbReference>
<sequence>MANKGCGITRSQPTGNCYVLSANNLTSLGFPSDPIYSFTITRNNLSLMDPFVCVDHCADLAFEYAALQGDKCRCGNNNFDNYIQSFSNESFCNTSCNSNLISNSNHKCGGTGAYLIYSTIKSSHYLLNNGMNKNDKFSIINNKNCVEDSYKRFMSCNGEYGDLTIENCTNICKSKNLSCAGLEDGTQCFCGDASACKNPNFTSYLECSSSCSGNSSQICGGPWALSVYPIELPKIADGKESIIPW</sequence>